<proteinExistence type="predicted"/>
<sequence>DISPHNTYDDFHSPQFPATPSYNGSYQNSPYSGTSELDFDSKQDALGLFDNDPLVVAQDDYDPSAYDPPASSGLLMFDGDFMSGVAPSDHSHVSLSVTPADDHNSPYYDHPSPGSSNGGPENDRSSPASSVSSHPGAHGAPSPHLNFNNLHVDSPYLPSIQVPSERGSPQIKPQSPPTLLIPDGGSQPNSFPHQERPIINAPEGDGVGPRLHIVPATPVSGGGDASQSVAYQNPL</sequence>
<name>A0ACB8SSB3_9AGAM</name>
<evidence type="ECO:0000313" key="2">
    <source>
        <dbReference type="Proteomes" id="UP000814140"/>
    </source>
</evidence>
<organism evidence="1 2">
    <name type="scientific">Artomyces pyxidatus</name>
    <dbReference type="NCBI Taxonomy" id="48021"/>
    <lineage>
        <taxon>Eukaryota</taxon>
        <taxon>Fungi</taxon>
        <taxon>Dikarya</taxon>
        <taxon>Basidiomycota</taxon>
        <taxon>Agaricomycotina</taxon>
        <taxon>Agaricomycetes</taxon>
        <taxon>Russulales</taxon>
        <taxon>Auriscalpiaceae</taxon>
        <taxon>Artomyces</taxon>
    </lineage>
</organism>
<reference evidence="1" key="1">
    <citation type="submission" date="2021-03" db="EMBL/GenBank/DDBJ databases">
        <authorList>
            <consortium name="DOE Joint Genome Institute"/>
            <person name="Ahrendt S."/>
            <person name="Looney B.P."/>
            <person name="Miyauchi S."/>
            <person name="Morin E."/>
            <person name="Drula E."/>
            <person name="Courty P.E."/>
            <person name="Chicoki N."/>
            <person name="Fauchery L."/>
            <person name="Kohler A."/>
            <person name="Kuo A."/>
            <person name="Labutti K."/>
            <person name="Pangilinan J."/>
            <person name="Lipzen A."/>
            <person name="Riley R."/>
            <person name="Andreopoulos W."/>
            <person name="He G."/>
            <person name="Johnson J."/>
            <person name="Barry K.W."/>
            <person name="Grigoriev I.V."/>
            <person name="Nagy L."/>
            <person name="Hibbett D."/>
            <person name="Henrissat B."/>
            <person name="Matheny P.B."/>
            <person name="Labbe J."/>
            <person name="Martin F."/>
        </authorList>
    </citation>
    <scope>NUCLEOTIDE SEQUENCE</scope>
    <source>
        <strain evidence="1">HHB10654</strain>
    </source>
</reference>
<dbReference type="Proteomes" id="UP000814140">
    <property type="component" value="Unassembled WGS sequence"/>
</dbReference>
<dbReference type="EMBL" id="MU277232">
    <property type="protein sequence ID" value="KAI0058748.1"/>
    <property type="molecule type" value="Genomic_DNA"/>
</dbReference>
<accession>A0ACB8SSB3</accession>
<reference evidence="1" key="2">
    <citation type="journal article" date="2022" name="New Phytol.">
        <title>Evolutionary transition to the ectomycorrhizal habit in the genomes of a hyperdiverse lineage of mushroom-forming fungi.</title>
        <authorList>
            <person name="Looney B."/>
            <person name="Miyauchi S."/>
            <person name="Morin E."/>
            <person name="Drula E."/>
            <person name="Courty P.E."/>
            <person name="Kohler A."/>
            <person name="Kuo A."/>
            <person name="LaButti K."/>
            <person name="Pangilinan J."/>
            <person name="Lipzen A."/>
            <person name="Riley R."/>
            <person name="Andreopoulos W."/>
            <person name="He G."/>
            <person name="Johnson J."/>
            <person name="Nolan M."/>
            <person name="Tritt A."/>
            <person name="Barry K.W."/>
            <person name="Grigoriev I.V."/>
            <person name="Nagy L.G."/>
            <person name="Hibbett D."/>
            <person name="Henrissat B."/>
            <person name="Matheny P.B."/>
            <person name="Labbe J."/>
            <person name="Martin F.M."/>
        </authorList>
    </citation>
    <scope>NUCLEOTIDE SEQUENCE</scope>
    <source>
        <strain evidence="1">HHB10654</strain>
    </source>
</reference>
<gene>
    <name evidence="1" type="ORF">BV25DRAFT_1774109</name>
</gene>
<feature type="non-terminal residue" evidence="1">
    <location>
        <position position="1"/>
    </location>
</feature>
<comment type="caution">
    <text evidence="1">The sequence shown here is derived from an EMBL/GenBank/DDBJ whole genome shotgun (WGS) entry which is preliminary data.</text>
</comment>
<keyword evidence="2" id="KW-1185">Reference proteome</keyword>
<feature type="non-terminal residue" evidence="1">
    <location>
        <position position="235"/>
    </location>
</feature>
<protein>
    <submittedName>
        <fullName evidence="1">Uncharacterized protein</fullName>
    </submittedName>
</protein>
<evidence type="ECO:0000313" key="1">
    <source>
        <dbReference type="EMBL" id="KAI0058748.1"/>
    </source>
</evidence>